<evidence type="ECO:0000259" key="1">
    <source>
        <dbReference type="Pfam" id="PF01974"/>
    </source>
</evidence>
<dbReference type="GO" id="GO:0003676">
    <property type="term" value="F:nucleic acid binding"/>
    <property type="evidence" value="ECO:0007669"/>
    <property type="project" value="InterPro"/>
</dbReference>
<keyword evidence="3" id="KW-0456">Lyase</keyword>
<dbReference type="SUPFAM" id="SSF53032">
    <property type="entry name" value="tRNA-intron endonuclease catalytic domain-like"/>
    <property type="match status" value="1"/>
</dbReference>
<dbReference type="PANTHER" id="PTHR21227">
    <property type="entry name" value="TRNA-SPLICING ENDONUCLEASE SUBUNIT SEN2"/>
    <property type="match status" value="1"/>
</dbReference>
<dbReference type="Pfam" id="PF02778">
    <property type="entry name" value="tRNA_int_endo_N"/>
    <property type="match status" value="1"/>
</dbReference>
<dbReference type="Proteomes" id="UP000564964">
    <property type="component" value="Unassembled WGS sequence"/>
</dbReference>
<feature type="domain" description="tRNA intron endonuclease catalytic" evidence="1">
    <location>
        <begin position="75"/>
        <end position="161"/>
    </location>
</feature>
<evidence type="ECO:0000259" key="2">
    <source>
        <dbReference type="Pfam" id="PF02778"/>
    </source>
</evidence>
<dbReference type="SUPFAM" id="SSF55267">
    <property type="entry name" value="tRNA-intron endonuclease N-terminal domain-like"/>
    <property type="match status" value="1"/>
</dbReference>
<reference evidence="5" key="1">
    <citation type="journal article" date="2020" name="bioRxiv">
        <title>A rank-normalized archaeal taxonomy based on genome phylogeny resolves widespread incomplete and uneven classifications.</title>
        <authorList>
            <person name="Rinke C."/>
            <person name="Chuvochina M."/>
            <person name="Mussig A.J."/>
            <person name="Chaumeil P.-A."/>
            <person name="Waite D.W."/>
            <person name="Whitman W.B."/>
            <person name="Parks D.H."/>
            <person name="Hugenholtz P."/>
        </authorList>
    </citation>
    <scope>NUCLEOTIDE SEQUENCE [LARGE SCALE GENOMIC DNA]</scope>
</reference>
<organism evidence="3 5">
    <name type="scientific">Candidatus Iainarchaeum sp</name>
    <dbReference type="NCBI Taxonomy" id="3101447"/>
    <lineage>
        <taxon>Archaea</taxon>
        <taxon>Candidatus Iainarchaeota</taxon>
        <taxon>Candidatus Iainarchaeia</taxon>
        <taxon>Candidatus Iainarchaeales</taxon>
        <taxon>Candidatus Iainarchaeaceae</taxon>
        <taxon>Candidatus Iainarchaeum</taxon>
    </lineage>
</organism>
<name>A0A7J4JJE8_9ARCH</name>
<proteinExistence type="predicted"/>
<reference evidence="4" key="3">
    <citation type="submission" date="2021-05" db="EMBL/GenBank/DDBJ databases">
        <title>Protein family content uncovers lineage relationships and bacterial pathway maintenance mechanisms in DPANN archaea.</title>
        <authorList>
            <person name="Castelle C.J."/>
            <person name="Meheust R."/>
            <person name="Jaffe A.L."/>
            <person name="Seitz K."/>
            <person name="Gong X."/>
            <person name="Baker B.J."/>
            <person name="Banfield J.F."/>
        </authorList>
    </citation>
    <scope>NUCLEOTIDE SEQUENCE</scope>
    <source>
        <strain evidence="4">RIFCSPLOWO2_01_FULL_58_19</strain>
    </source>
</reference>
<evidence type="ECO:0000313" key="3">
    <source>
        <dbReference type="EMBL" id="HIH16739.1"/>
    </source>
</evidence>
<gene>
    <name evidence="3" type="primary">endA</name>
    <name evidence="3" type="ORF">HA252_05010</name>
    <name evidence="4" type="ORF">J4203_03445</name>
</gene>
<dbReference type="EMBL" id="JAGVWE010000003">
    <property type="protein sequence ID" value="MBS3062902.1"/>
    <property type="molecule type" value="Genomic_DNA"/>
</dbReference>
<dbReference type="InterPro" id="IPR006677">
    <property type="entry name" value="tRNA_intron_Endonuc_cat-like"/>
</dbReference>
<dbReference type="InterPro" id="IPR006678">
    <property type="entry name" value="tRNA_intron_Endonuc_N"/>
</dbReference>
<sequence>MALLLENKVLVHERRTADQFTQKGFGEREDRDLVLDLWEAAYLCDKEKLEVVDEHRKPVARDQLLAHAGKKDKRFYSKYLVYADLRTRGYIVKTGFKFGADFRVYPRGKKPGEAHTEWVVHVFTQDDKFTFTEFSRMVRLAGNLKTKMLAAVVDAENAVNYYAVDRVTP</sequence>
<dbReference type="GO" id="GO:0005737">
    <property type="term" value="C:cytoplasm"/>
    <property type="evidence" value="ECO:0007669"/>
    <property type="project" value="TreeGrafter"/>
</dbReference>
<dbReference type="InterPro" id="IPR036740">
    <property type="entry name" value="tRNA_intron_Endonuc_N_sf"/>
</dbReference>
<dbReference type="Gene3D" id="3.40.1170.20">
    <property type="entry name" value="tRNA intron endonuclease, N-terminal domain"/>
    <property type="match status" value="1"/>
</dbReference>
<protein>
    <submittedName>
        <fullName evidence="3">tRNA-intron lyase</fullName>
        <ecNumber evidence="3">4.6.1.16</ecNumber>
    </submittedName>
</protein>
<dbReference type="AlphaFoldDB" id="A0A7J4JJE8"/>
<dbReference type="InterPro" id="IPR036167">
    <property type="entry name" value="tRNA_intron_Endo_cat-like_sf"/>
</dbReference>
<dbReference type="PANTHER" id="PTHR21227:SF0">
    <property type="entry name" value="TRNA-SPLICING ENDONUCLEASE SUBUNIT SEN2"/>
    <property type="match status" value="1"/>
</dbReference>
<dbReference type="Pfam" id="PF01974">
    <property type="entry name" value="tRNA_int_endo"/>
    <property type="match status" value="1"/>
</dbReference>
<feature type="domain" description="tRNA intron endonuclease N-terminal" evidence="2">
    <location>
        <begin position="3"/>
        <end position="64"/>
    </location>
</feature>
<reference evidence="4" key="2">
    <citation type="submission" date="2021-03" db="EMBL/GenBank/DDBJ databases">
        <authorList>
            <person name="Jaffe A."/>
        </authorList>
    </citation>
    <scope>NUCLEOTIDE SEQUENCE</scope>
    <source>
        <strain evidence="4">RIFCSPLOWO2_01_FULL_58_19</strain>
    </source>
</reference>
<dbReference type="EMBL" id="DUGH01000121">
    <property type="protein sequence ID" value="HIH16739.1"/>
    <property type="molecule type" value="Genomic_DNA"/>
</dbReference>
<dbReference type="CDD" id="cd22363">
    <property type="entry name" value="tRNA-intron_lyase_C"/>
    <property type="match status" value="1"/>
</dbReference>
<dbReference type="InterPro" id="IPR006676">
    <property type="entry name" value="tRNA_splic"/>
</dbReference>
<dbReference type="Proteomes" id="UP000678237">
    <property type="component" value="Unassembled WGS sequence"/>
</dbReference>
<dbReference type="InterPro" id="IPR016442">
    <property type="entry name" value="tRNA_splic_arch_short"/>
</dbReference>
<dbReference type="Gene3D" id="3.40.1350.10">
    <property type="match status" value="1"/>
</dbReference>
<dbReference type="NCBIfam" id="TIGR00324">
    <property type="entry name" value="endA"/>
    <property type="match status" value="1"/>
</dbReference>
<evidence type="ECO:0000313" key="4">
    <source>
        <dbReference type="EMBL" id="MBS3062902.1"/>
    </source>
</evidence>
<dbReference type="GO" id="GO:0000213">
    <property type="term" value="F:tRNA-intron lyase activity"/>
    <property type="evidence" value="ECO:0007669"/>
    <property type="project" value="UniProtKB-EC"/>
</dbReference>
<dbReference type="GO" id="GO:0006388">
    <property type="term" value="P:tRNA splicing, via endonucleolytic cleavage and ligation"/>
    <property type="evidence" value="ECO:0007669"/>
    <property type="project" value="InterPro"/>
</dbReference>
<dbReference type="PIRSF" id="PIRSF005285">
    <property type="entry name" value="tRNA_splic_archaea"/>
    <property type="match status" value="1"/>
</dbReference>
<comment type="caution">
    <text evidence="3">The sequence shown here is derived from an EMBL/GenBank/DDBJ whole genome shotgun (WGS) entry which is preliminary data.</text>
</comment>
<dbReference type="EC" id="4.6.1.16" evidence="3"/>
<accession>A0A7J4JJE8</accession>
<dbReference type="InterPro" id="IPR011856">
    <property type="entry name" value="tRNA_endonuc-like_dom_sf"/>
</dbReference>
<evidence type="ECO:0000313" key="5">
    <source>
        <dbReference type="Proteomes" id="UP000564964"/>
    </source>
</evidence>